<dbReference type="OrthoDB" id="65716at2759"/>
<protein>
    <submittedName>
        <fullName evidence="1">Uncharacterized protein</fullName>
    </submittedName>
</protein>
<organism evidence="1 2">
    <name type="scientific">Aspergillus aculeatus (strain ATCC 16872 / CBS 172.66 / WB 5094)</name>
    <dbReference type="NCBI Taxonomy" id="690307"/>
    <lineage>
        <taxon>Eukaryota</taxon>
        <taxon>Fungi</taxon>
        <taxon>Dikarya</taxon>
        <taxon>Ascomycota</taxon>
        <taxon>Pezizomycotina</taxon>
        <taxon>Eurotiomycetes</taxon>
        <taxon>Eurotiomycetidae</taxon>
        <taxon>Eurotiales</taxon>
        <taxon>Aspergillaceae</taxon>
        <taxon>Aspergillus</taxon>
        <taxon>Aspergillus subgen. Circumdati</taxon>
    </lineage>
</organism>
<dbReference type="EMBL" id="KV878975">
    <property type="protein sequence ID" value="OJK00857.1"/>
    <property type="molecule type" value="Genomic_DNA"/>
</dbReference>
<gene>
    <name evidence="1" type="ORF">ASPACDRAFT_42358</name>
</gene>
<name>A0A1L9WX81_ASPA1</name>
<dbReference type="AlphaFoldDB" id="A0A1L9WX81"/>
<dbReference type="Proteomes" id="UP000184546">
    <property type="component" value="Unassembled WGS sequence"/>
</dbReference>
<proteinExistence type="predicted"/>
<dbReference type="GeneID" id="30974903"/>
<accession>A0A1L9WX81</accession>
<dbReference type="VEuPathDB" id="FungiDB:ASPACDRAFT_42358"/>
<sequence length="196" mass="21966">MAGEAILSFASEIQKQIQADGRELRSLHLDAATSNKLDSYLSHLPIFTSTSSPSIRRRFDHIGTDLWNSCTQRMTHCSDPISSAVLCKVKAFAWAMLDTAVSNRSPGSFRVVETANKLVKSCIEHDCVAISLKVIEAIAMRLDALEHLETDVGEARLRQCSVHYYALRVHLFERIYTLIRMTLKTILREPSSSSNL</sequence>
<dbReference type="RefSeq" id="XP_020057196.1">
    <property type="nucleotide sequence ID" value="XM_020201089.1"/>
</dbReference>
<evidence type="ECO:0000313" key="1">
    <source>
        <dbReference type="EMBL" id="OJK00857.1"/>
    </source>
</evidence>
<reference evidence="2" key="1">
    <citation type="journal article" date="2017" name="Genome Biol.">
        <title>Comparative genomics reveals high biological diversity and specific adaptations in the industrially and medically important fungal genus Aspergillus.</title>
        <authorList>
            <person name="de Vries R.P."/>
            <person name="Riley R."/>
            <person name="Wiebenga A."/>
            <person name="Aguilar-Osorio G."/>
            <person name="Amillis S."/>
            <person name="Uchima C.A."/>
            <person name="Anderluh G."/>
            <person name="Asadollahi M."/>
            <person name="Askin M."/>
            <person name="Barry K."/>
            <person name="Battaglia E."/>
            <person name="Bayram O."/>
            <person name="Benocci T."/>
            <person name="Braus-Stromeyer S.A."/>
            <person name="Caldana C."/>
            <person name="Canovas D."/>
            <person name="Cerqueira G.C."/>
            <person name="Chen F."/>
            <person name="Chen W."/>
            <person name="Choi C."/>
            <person name="Clum A."/>
            <person name="Dos Santos R.A."/>
            <person name="Damasio A.R."/>
            <person name="Diallinas G."/>
            <person name="Emri T."/>
            <person name="Fekete E."/>
            <person name="Flipphi M."/>
            <person name="Freyberg S."/>
            <person name="Gallo A."/>
            <person name="Gournas C."/>
            <person name="Habgood R."/>
            <person name="Hainaut M."/>
            <person name="Harispe M.L."/>
            <person name="Henrissat B."/>
            <person name="Hilden K.S."/>
            <person name="Hope R."/>
            <person name="Hossain A."/>
            <person name="Karabika E."/>
            <person name="Karaffa L."/>
            <person name="Karanyi Z."/>
            <person name="Krasevec N."/>
            <person name="Kuo A."/>
            <person name="Kusch H."/>
            <person name="LaButti K."/>
            <person name="Lagendijk E.L."/>
            <person name="Lapidus A."/>
            <person name="Levasseur A."/>
            <person name="Lindquist E."/>
            <person name="Lipzen A."/>
            <person name="Logrieco A.F."/>
            <person name="MacCabe A."/>
            <person name="Maekelae M.R."/>
            <person name="Malavazi I."/>
            <person name="Melin P."/>
            <person name="Meyer V."/>
            <person name="Mielnichuk N."/>
            <person name="Miskei M."/>
            <person name="Molnar A.P."/>
            <person name="Mule G."/>
            <person name="Ngan C.Y."/>
            <person name="Orejas M."/>
            <person name="Orosz E."/>
            <person name="Ouedraogo J.P."/>
            <person name="Overkamp K.M."/>
            <person name="Park H.-S."/>
            <person name="Perrone G."/>
            <person name="Piumi F."/>
            <person name="Punt P.J."/>
            <person name="Ram A.F."/>
            <person name="Ramon A."/>
            <person name="Rauscher S."/>
            <person name="Record E."/>
            <person name="Riano-Pachon D.M."/>
            <person name="Robert V."/>
            <person name="Roehrig J."/>
            <person name="Ruller R."/>
            <person name="Salamov A."/>
            <person name="Salih N.S."/>
            <person name="Samson R.A."/>
            <person name="Sandor E."/>
            <person name="Sanguinetti M."/>
            <person name="Schuetze T."/>
            <person name="Sepcic K."/>
            <person name="Shelest E."/>
            <person name="Sherlock G."/>
            <person name="Sophianopoulou V."/>
            <person name="Squina F.M."/>
            <person name="Sun H."/>
            <person name="Susca A."/>
            <person name="Todd R.B."/>
            <person name="Tsang A."/>
            <person name="Unkles S.E."/>
            <person name="van de Wiele N."/>
            <person name="van Rossen-Uffink D."/>
            <person name="Oliveira J.V."/>
            <person name="Vesth T.C."/>
            <person name="Visser J."/>
            <person name="Yu J.-H."/>
            <person name="Zhou M."/>
            <person name="Andersen M.R."/>
            <person name="Archer D.B."/>
            <person name="Baker S.E."/>
            <person name="Benoit I."/>
            <person name="Brakhage A.A."/>
            <person name="Braus G.H."/>
            <person name="Fischer R."/>
            <person name="Frisvad J.C."/>
            <person name="Goldman G.H."/>
            <person name="Houbraken J."/>
            <person name="Oakley B."/>
            <person name="Pocsi I."/>
            <person name="Scazzocchio C."/>
            <person name="Seiboth B."/>
            <person name="vanKuyk P.A."/>
            <person name="Wortman J."/>
            <person name="Dyer P.S."/>
            <person name="Grigoriev I.V."/>
        </authorList>
    </citation>
    <scope>NUCLEOTIDE SEQUENCE [LARGE SCALE GENOMIC DNA]</scope>
    <source>
        <strain evidence="2">ATCC 16872 / CBS 172.66 / WB 5094</strain>
    </source>
</reference>
<evidence type="ECO:0000313" key="2">
    <source>
        <dbReference type="Proteomes" id="UP000184546"/>
    </source>
</evidence>
<keyword evidence="2" id="KW-1185">Reference proteome</keyword>